<gene>
    <name evidence="1" type="ORF">SAMN04488090_4569</name>
</gene>
<dbReference type="CDD" id="cd24079">
    <property type="entry name" value="ASKHA_NBD_PG1100-like"/>
    <property type="match status" value="1"/>
</dbReference>
<reference evidence="1 2" key="1">
    <citation type="submission" date="2016-10" db="EMBL/GenBank/DDBJ databases">
        <authorList>
            <person name="de Groot N.N."/>
        </authorList>
    </citation>
    <scope>NUCLEOTIDE SEQUENCE [LARGE SCALE GENOMIC DNA]</scope>
    <source>
        <strain evidence="1 2">DSM 21668</strain>
    </source>
</reference>
<evidence type="ECO:0000313" key="1">
    <source>
        <dbReference type="EMBL" id="SDM92170.1"/>
    </source>
</evidence>
<dbReference type="InterPro" id="IPR052519">
    <property type="entry name" value="Euk-type_GlcNAc_Kinase"/>
</dbReference>
<dbReference type="AlphaFoldDB" id="A0A1G9X5X7"/>
<dbReference type="Proteomes" id="UP000198901">
    <property type="component" value="Unassembled WGS sequence"/>
</dbReference>
<name>A0A1G9X5X7_9BACT</name>
<sequence>MQLIADSGSTKTDWRLLGADGSVSQARTVGFNPYFQTREAISAEIADKLKPLVTEPVTDVYFYGTGINNAAKAEVVAESIQAVFPEAGHIEAHSDMLGAARALCGHDAGIACILGTGSNTCFVEDGDITFKVDTLGFWLGDEGSGGYLGRTLVQAFLHKEMPEDLYQKFHKRYPDVNRDTVLENAYQKPYPNRYFASFSKFLFDNRTHAFAYGLVVRNFEIFFEKYVEKYPDCRKYKVHFTGSVAFYYSDILRRVAQERGITVGVVMETPIAGLTLYHQTA</sequence>
<organism evidence="1 2">
    <name type="scientific">Siphonobacter aquaeclarae</name>
    <dbReference type="NCBI Taxonomy" id="563176"/>
    <lineage>
        <taxon>Bacteria</taxon>
        <taxon>Pseudomonadati</taxon>
        <taxon>Bacteroidota</taxon>
        <taxon>Cytophagia</taxon>
        <taxon>Cytophagales</taxon>
        <taxon>Cytophagaceae</taxon>
        <taxon>Siphonobacter</taxon>
    </lineage>
</organism>
<dbReference type="STRING" id="563176.SAMN04488090_4569"/>
<proteinExistence type="predicted"/>
<dbReference type="RefSeq" id="WP_093208197.1">
    <property type="nucleotide sequence ID" value="NZ_FNGS01000010.1"/>
</dbReference>
<protein>
    <recommendedName>
        <fullName evidence="3">BadF-type ATPase</fullName>
    </recommendedName>
</protein>
<dbReference type="Gene3D" id="3.30.420.40">
    <property type="match status" value="2"/>
</dbReference>
<evidence type="ECO:0000313" key="2">
    <source>
        <dbReference type="Proteomes" id="UP000198901"/>
    </source>
</evidence>
<dbReference type="PANTHER" id="PTHR43190:SF3">
    <property type="entry name" value="N-ACETYL-D-GLUCOSAMINE KINASE"/>
    <property type="match status" value="1"/>
</dbReference>
<dbReference type="OrthoDB" id="871343at2"/>
<accession>A0A1G9X5X7</accession>
<dbReference type="InterPro" id="IPR043129">
    <property type="entry name" value="ATPase_NBD"/>
</dbReference>
<keyword evidence="2" id="KW-1185">Reference proteome</keyword>
<dbReference type="PANTHER" id="PTHR43190">
    <property type="entry name" value="N-ACETYL-D-GLUCOSAMINE KINASE"/>
    <property type="match status" value="1"/>
</dbReference>
<dbReference type="Gene3D" id="1.10.720.160">
    <property type="match status" value="1"/>
</dbReference>
<dbReference type="SUPFAM" id="SSF53067">
    <property type="entry name" value="Actin-like ATPase domain"/>
    <property type="match status" value="2"/>
</dbReference>
<evidence type="ECO:0008006" key="3">
    <source>
        <dbReference type="Google" id="ProtNLM"/>
    </source>
</evidence>
<dbReference type="EMBL" id="FNGS01000010">
    <property type="protein sequence ID" value="SDM92170.1"/>
    <property type="molecule type" value="Genomic_DNA"/>
</dbReference>